<reference evidence="5 6" key="1">
    <citation type="journal article" date="2020" name="Biotechnol. Biofuels">
        <title>New insights from the biogas microbiome by comprehensive genome-resolved metagenomics of nearly 1600 species originating from multiple anaerobic digesters.</title>
        <authorList>
            <person name="Campanaro S."/>
            <person name="Treu L."/>
            <person name="Rodriguez-R L.M."/>
            <person name="Kovalovszki A."/>
            <person name="Ziels R.M."/>
            <person name="Maus I."/>
            <person name="Zhu X."/>
            <person name="Kougias P.G."/>
            <person name="Basile A."/>
            <person name="Luo G."/>
            <person name="Schluter A."/>
            <person name="Konstantinidis K.T."/>
            <person name="Angelidaki I."/>
        </authorList>
    </citation>
    <scope>NUCLEOTIDE SEQUENCE [LARGE SCALE GENOMIC DNA]</scope>
    <source>
        <strain evidence="5">AS22ysBPME_79</strain>
    </source>
</reference>
<organism evidence="5 6">
    <name type="scientific">Candidatus Iainarchaeum sp</name>
    <dbReference type="NCBI Taxonomy" id="3101447"/>
    <lineage>
        <taxon>Archaea</taxon>
        <taxon>Candidatus Iainarchaeota</taxon>
        <taxon>Candidatus Iainarchaeia</taxon>
        <taxon>Candidatus Iainarchaeales</taxon>
        <taxon>Candidatus Iainarchaeaceae</taxon>
        <taxon>Candidatus Iainarchaeum</taxon>
    </lineage>
</organism>
<evidence type="ECO:0000259" key="3">
    <source>
        <dbReference type="Pfam" id="PF09377"/>
    </source>
</evidence>
<accession>A0A7K4BZT3</accession>
<dbReference type="InterPro" id="IPR046928">
    <property type="entry name" value="SDO1/SBDS_C"/>
</dbReference>
<feature type="domain" description="Ribosome maturation protein SDO1/SBDS N-terminal" evidence="2">
    <location>
        <begin position="8"/>
        <end position="93"/>
    </location>
</feature>
<evidence type="ECO:0000256" key="1">
    <source>
        <dbReference type="ARBA" id="ARBA00007433"/>
    </source>
</evidence>
<dbReference type="SUPFAM" id="SSF54980">
    <property type="entry name" value="EF-G C-terminal domain-like"/>
    <property type="match status" value="1"/>
</dbReference>
<dbReference type="Proteomes" id="UP000526302">
    <property type="component" value="Unassembled WGS sequence"/>
</dbReference>
<dbReference type="InterPro" id="IPR002140">
    <property type="entry name" value="Sdo1/SBDS"/>
</dbReference>
<evidence type="ECO:0000259" key="2">
    <source>
        <dbReference type="Pfam" id="PF01172"/>
    </source>
</evidence>
<dbReference type="Gene3D" id="1.10.10.900">
    <property type="entry name" value="SBDS protein C-terminal domain, subdomain 1"/>
    <property type="match status" value="1"/>
</dbReference>
<protein>
    <submittedName>
        <fullName evidence="5">Ribosome assembly factor SBDS</fullName>
    </submittedName>
</protein>
<comment type="similarity">
    <text evidence="1">Belongs to the SDO1/SBDS family.</text>
</comment>
<dbReference type="InterPro" id="IPR019783">
    <property type="entry name" value="SDO1/SBDS_N"/>
</dbReference>
<dbReference type="SUPFAM" id="SSF109728">
    <property type="entry name" value="Hypothetical protein AF0491, middle domain"/>
    <property type="match status" value="1"/>
</dbReference>
<dbReference type="AlphaFoldDB" id="A0A7K4BZT3"/>
<dbReference type="Pfam" id="PF01172">
    <property type="entry name" value="SBDS_N"/>
    <property type="match status" value="1"/>
</dbReference>
<dbReference type="InterPro" id="IPR037188">
    <property type="entry name" value="Sdo1/SBDS_central_sf"/>
</dbReference>
<dbReference type="InterPro" id="IPR036786">
    <property type="entry name" value="Ribosome_mat_SBDS_N_sf"/>
</dbReference>
<dbReference type="Pfam" id="PF20268">
    <property type="entry name" value="SBDS_C"/>
    <property type="match status" value="1"/>
</dbReference>
<dbReference type="GO" id="GO:0042256">
    <property type="term" value="P:cytosolic ribosome assembly"/>
    <property type="evidence" value="ECO:0007669"/>
    <property type="project" value="InterPro"/>
</dbReference>
<feature type="domain" description="Ribosome maturation protein SDO1/SBDS central" evidence="3">
    <location>
        <begin position="102"/>
        <end position="160"/>
    </location>
</feature>
<dbReference type="SUPFAM" id="SSF89895">
    <property type="entry name" value="FYSH domain"/>
    <property type="match status" value="1"/>
</dbReference>
<comment type="caution">
    <text evidence="5">The sequence shown here is derived from an EMBL/GenBank/DDBJ whole genome shotgun (WGS) entry which is preliminary data.</text>
</comment>
<dbReference type="NCBIfam" id="TIGR00291">
    <property type="entry name" value="RNA_SBDS"/>
    <property type="match status" value="1"/>
</dbReference>
<dbReference type="Gene3D" id="3.30.1250.10">
    <property type="entry name" value="Ribosome maturation protein SBDS, N-terminal domain"/>
    <property type="match status" value="1"/>
</dbReference>
<dbReference type="PANTHER" id="PTHR10927">
    <property type="entry name" value="RIBOSOME MATURATION PROTEIN SBDS"/>
    <property type="match status" value="1"/>
</dbReference>
<evidence type="ECO:0000313" key="6">
    <source>
        <dbReference type="Proteomes" id="UP000526302"/>
    </source>
</evidence>
<gene>
    <name evidence="5" type="ORF">GX950_03105</name>
</gene>
<evidence type="ECO:0000313" key="5">
    <source>
        <dbReference type="EMBL" id="NMA44770.1"/>
    </source>
</evidence>
<dbReference type="Gene3D" id="3.30.70.240">
    <property type="match status" value="1"/>
</dbReference>
<name>A0A7K4BZT3_9ARCH</name>
<dbReference type="EMBL" id="JAAZKV010000023">
    <property type="protein sequence ID" value="NMA44770.1"/>
    <property type="molecule type" value="Genomic_DNA"/>
</dbReference>
<dbReference type="InterPro" id="IPR018978">
    <property type="entry name" value="SDO1/SBDS_central"/>
</dbReference>
<feature type="domain" description="Ribosome maturation protein SDO1/SBDS C-terminal" evidence="4">
    <location>
        <begin position="167"/>
        <end position="230"/>
    </location>
</feature>
<dbReference type="InterPro" id="IPR035647">
    <property type="entry name" value="EFG_III/V"/>
</dbReference>
<sequence length="230" mass="25956">MVSLDDSVIARLEKFGHKFEIRVDPDFAMQVKQGKNIELDKLLATNQVFKDVRAGDLASPEHITKVFGSTDMKIVAYKIIKDGEVQLTTEQRKQMQEKKRAEIISFISRNAMNPQTKTPPPPIRIENAMEQAKINIDAFKSSEEQVTQIVAALRPIIPISLEKIHFAIKVPTQYAGRASSIIHKFELKKEDWLNDGSLAAEFFLPAGMKQDLLNELNSITKGEVIVKIIE</sequence>
<dbReference type="InterPro" id="IPR039100">
    <property type="entry name" value="Sdo1/SBDS-like"/>
</dbReference>
<dbReference type="Pfam" id="PF09377">
    <property type="entry name" value="SBDS_domain_II"/>
    <property type="match status" value="1"/>
</dbReference>
<proteinExistence type="inferred from homology"/>
<evidence type="ECO:0000259" key="4">
    <source>
        <dbReference type="Pfam" id="PF20268"/>
    </source>
</evidence>
<dbReference type="PANTHER" id="PTHR10927:SF4">
    <property type="entry name" value="RIBOSOME MATURATION PROTEIN SDO1 HOMOLOG"/>
    <property type="match status" value="1"/>
</dbReference>